<evidence type="ECO:0000256" key="2">
    <source>
        <dbReference type="ARBA" id="ARBA00022170"/>
    </source>
</evidence>
<evidence type="ECO:0000313" key="5">
    <source>
        <dbReference type="Proteomes" id="UP000479000"/>
    </source>
</evidence>
<feature type="region of interest" description="Disordered" evidence="3">
    <location>
        <begin position="77"/>
        <end position="114"/>
    </location>
</feature>
<protein>
    <recommendedName>
        <fullName evidence="2">Succinate dehydrogenase assembly factor 4, mitochondrial</fullName>
    </recommendedName>
</protein>
<feature type="compositionally biased region" description="Basic and acidic residues" evidence="3">
    <location>
        <begin position="41"/>
        <end position="53"/>
    </location>
</feature>
<dbReference type="GO" id="GO:0005739">
    <property type="term" value="C:mitochondrion"/>
    <property type="evidence" value="ECO:0007669"/>
    <property type="project" value="TreeGrafter"/>
</dbReference>
<accession>A0A6H5FY74</accession>
<dbReference type="EMBL" id="CADCXU010001997">
    <property type="protein sequence ID" value="CAA9994540.1"/>
    <property type="molecule type" value="Genomic_DNA"/>
</dbReference>
<dbReference type="OrthoDB" id="201362at2759"/>
<evidence type="ECO:0000256" key="3">
    <source>
        <dbReference type="SAM" id="MobiDB-lite"/>
    </source>
</evidence>
<feature type="region of interest" description="Disordered" evidence="3">
    <location>
        <begin position="30"/>
        <end position="53"/>
    </location>
</feature>
<dbReference type="Pfam" id="PF07896">
    <property type="entry name" value="DUF1674"/>
    <property type="match status" value="1"/>
</dbReference>
<dbReference type="InterPro" id="IPR012875">
    <property type="entry name" value="SDHF4"/>
</dbReference>
<dbReference type="AlphaFoldDB" id="A0A6H5FY74"/>
<dbReference type="Proteomes" id="UP000479000">
    <property type="component" value="Unassembled WGS sequence"/>
</dbReference>
<sequence length="125" mass="14206">MTGPTMGRRSDHWRNMLSARRLLPMVIQRPMCVKTEPGKTTPKERGPTDEVKKDLKKDTKTLKEFRKTPIGKLDELAGSHPYAEKEPLPEWPDGVNPHTGEIGGPKGVEPTRYGDWERKGRVTDF</sequence>
<organism evidence="4 5">
    <name type="scientific">Nesidiocoris tenuis</name>
    <dbReference type="NCBI Taxonomy" id="355587"/>
    <lineage>
        <taxon>Eukaryota</taxon>
        <taxon>Metazoa</taxon>
        <taxon>Ecdysozoa</taxon>
        <taxon>Arthropoda</taxon>
        <taxon>Hexapoda</taxon>
        <taxon>Insecta</taxon>
        <taxon>Pterygota</taxon>
        <taxon>Neoptera</taxon>
        <taxon>Paraneoptera</taxon>
        <taxon>Hemiptera</taxon>
        <taxon>Heteroptera</taxon>
        <taxon>Panheteroptera</taxon>
        <taxon>Cimicomorpha</taxon>
        <taxon>Miridae</taxon>
        <taxon>Dicyphina</taxon>
        <taxon>Nesidiocoris</taxon>
    </lineage>
</organism>
<proteinExistence type="inferred from homology"/>
<dbReference type="GO" id="GO:0034553">
    <property type="term" value="P:mitochondrial respiratory chain complex II assembly"/>
    <property type="evidence" value="ECO:0007669"/>
    <property type="project" value="TreeGrafter"/>
</dbReference>
<comment type="similarity">
    <text evidence="1">Belongs to the SDHAF4 family.</text>
</comment>
<name>A0A6H5FY74_9HEMI</name>
<evidence type="ECO:0000256" key="1">
    <source>
        <dbReference type="ARBA" id="ARBA00005701"/>
    </source>
</evidence>
<gene>
    <name evidence="4" type="ORF">NTEN_LOCUS1356</name>
</gene>
<dbReference type="PANTHER" id="PTHR28524:SF3">
    <property type="entry name" value="SUCCINATE DEHYDROGENASE ASSEMBLY FACTOR 4, MITOCHONDRIAL"/>
    <property type="match status" value="1"/>
</dbReference>
<dbReference type="PANTHER" id="PTHR28524">
    <property type="entry name" value="SUCCINATE DEHYDROGENASE ASSEMBLY FACTOR 4, MITOCHONDRIAL"/>
    <property type="match status" value="1"/>
</dbReference>
<keyword evidence="5" id="KW-1185">Reference proteome</keyword>
<evidence type="ECO:0000313" key="4">
    <source>
        <dbReference type="EMBL" id="CAA9994540.1"/>
    </source>
</evidence>
<feature type="compositionally biased region" description="Basic and acidic residues" evidence="3">
    <location>
        <begin position="77"/>
        <end position="88"/>
    </location>
</feature>
<reference evidence="4 5" key="1">
    <citation type="submission" date="2020-02" db="EMBL/GenBank/DDBJ databases">
        <authorList>
            <person name="Ferguson B K."/>
        </authorList>
    </citation>
    <scope>NUCLEOTIDE SEQUENCE [LARGE SCALE GENOMIC DNA]</scope>
</reference>